<evidence type="ECO:0000313" key="2">
    <source>
        <dbReference type="EMBL" id="KAG5628455.1"/>
    </source>
</evidence>
<evidence type="ECO:0008006" key="4">
    <source>
        <dbReference type="Google" id="ProtNLM"/>
    </source>
</evidence>
<accession>A0A9J6AWF2</accession>
<dbReference type="AlphaFoldDB" id="A0A9J6AWF2"/>
<proteinExistence type="predicted"/>
<keyword evidence="3" id="KW-1185">Reference proteome</keyword>
<dbReference type="EMBL" id="JACXVP010000001">
    <property type="protein sequence ID" value="KAG5628455.1"/>
    <property type="molecule type" value="Genomic_DNA"/>
</dbReference>
<reference evidence="2 3" key="1">
    <citation type="submission" date="2020-09" db="EMBL/GenBank/DDBJ databases">
        <title>De no assembly of potato wild relative species, Solanum commersonii.</title>
        <authorList>
            <person name="Cho K."/>
        </authorList>
    </citation>
    <scope>NUCLEOTIDE SEQUENCE [LARGE SCALE GENOMIC DNA]</scope>
    <source>
        <strain evidence="2">LZ3.2</strain>
        <tissue evidence="2">Leaf</tissue>
    </source>
</reference>
<comment type="caution">
    <text evidence="2">The sequence shown here is derived from an EMBL/GenBank/DDBJ whole genome shotgun (WGS) entry which is preliminary data.</text>
</comment>
<protein>
    <recommendedName>
        <fullName evidence="4">Pentatricopeptide repeat-containing protein</fullName>
    </recommendedName>
</protein>
<dbReference type="Proteomes" id="UP000824120">
    <property type="component" value="Chromosome 1"/>
</dbReference>
<evidence type="ECO:0000313" key="1">
    <source>
        <dbReference type="EMBL" id="KAG5628453.1"/>
    </source>
</evidence>
<name>A0A9J6AWF2_SOLCO</name>
<dbReference type="OrthoDB" id="185373at2759"/>
<dbReference type="EMBL" id="JACXVP010000001">
    <property type="protein sequence ID" value="KAG5628453.1"/>
    <property type="molecule type" value="Genomic_DNA"/>
</dbReference>
<organism evidence="2 3">
    <name type="scientific">Solanum commersonii</name>
    <name type="common">Commerson's wild potato</name>
    <name type="synonym">Commerson's nightshade</name>
    <dbReference type="NCBI Taxonomy" id="4109"/>
    <lineage>
        <taxon>Eukaryota</taxon>
        <taxon>Viridiplantae</taxon>
        <taxon>Streptophyta</taxon>
        <taxon>Embryophyta</taxon>
        <taxon>Tracheophyta</taxon>
        <taxon>Spermatophyta</taxon>
        <taxon>Magnoliopsida</taxon>
        <taxon>eudicotyledons</taxon>
        <taxon>Gunneridae</taxon>
        <taxon>Pentapetalae</taxon>
        <taxon>asterids</taxon>
        <taxon>lamiids</taxon>
        <taxon>Solanales</taxon>
        <taxon>Solanaceae</taxon>
        <taxon>Solanoideae</taxon>
        <taxon>Solaneae</taxon>
        <taxon>Solanum</taxon>
    </lineage>
</organism>
<evidence type="ECO:0000313" key="3">
    <source>
        <dbReference type="Proteomes" id="UP000824120"/>
    </source>
</evidence>
<sequence>MGCLIYASKMFDAMVSEMVVWLISLGRAGLLQEVYDFIRKMPFEADATRGGIMLITAES</sequence>
<gene>
    <name evidence="1" type="ORF">H5410_000170</name>
    <name evidence="2" type="ORF">H5410_000172</name>
</gene>